<dbReference type="InterPro" id="IPR036388">
    <property type="entry name" value="WH-like_DNA-bd_sf"/>
</dbReference>
<dbReference type="InterPro" id="IPR051054">
    <property type="entry name" value="SorC_transcr_regulators"/>
</dbReference>
<evidence type="ECO:0000256" key="4">
    <source>
        <dbReference type="ARBA" id="ARBA00023163"/>
    </source>
</evidence>
<gene>
    <name evidence="6" type="ORF">ACFQ22_07790</name>
</gene>
<dbReference type="Gene3D" id="3.40.50.1360">
    <property type="match status" value="1"/>
</dbReference>
<keyword evidence="4" id="KW-0804">Transcription</keyword>
<dbReference type="EMBL" id="JBHTLH010000019">
    <property type="protein sequence ID" value="MFD1125254.1"/>
    <property type="molecule type" value="Genomic_DNA"/>
</dbReference>
<keyword evidence="2" id="KW-0805">Transcription regulation</keyword>
<reference evidence="7" key="1">
    <citation type="journal article" date="2019" name="Int. J. Syst. Evol. Microbiol.">
        <title>The Global Catalogue of Microorganisms (GCM) 10K type strain sequencing project: providing services to taxonomists for standard genome sequencing and annotation.</title>
        <authorList>
            <consortium name="The Broad Institute Genomics Platform"/>
            <consortium name="The Broad Institute Genome Sequencing Center for Infectious Disease"/>
            <person name="Wu L."/>
            <person name="Ma J."/>
        </authorList>
    </citation>
    <scope>NUCLEOTIDE SEQUENCE [LARGE SCALE GENOMIC DNA]</scope>
    <source>
        <strain evidence="7">CCUG 71848</strain>
    </source>
</reference>
<evidence type="ECO:0000256" key="1">
    <source>
        <dbReference type="ARBA" id="ARBA00010466"/>
    </source>
</evidence>
<dbReference type="Proteomes" id="UP001597156">
    <property type="component" value="Unassembled WGS sequence"/>
</dbReference>
<evidence type="ECO:0000256" key="2">
    <source>
        <dbReference type="ARBA" id="ARBA00023015"/>
    </source>
</evidence>
<feature type="domain" description="Sugar-binding" evidence="5">
    <location>
        <begin position="57"/>
        <end position="309"/>
    </location>
</feature>
<dbReference type="PANTHER" id="PTHR34294">
    <property type="entry name" value="TRANSCRIPTIONAL REGULATOR-RELATED"/>
    <property type="match status" value="1"/>
</dbReference>
<name>A0ABW3PE80_9LACO</name>
<evidence type="ECO:0000313" key="6">
    <source>
        <dbReference type="EMBL" id="MFD1125254.1"/>
    </source>
</evidence>
<protein>
    <submittedName>
        <fullName evidence="6">Sugar-binding transcriptional regulator</fullName>
    </submittedName>
</protein>
<proteinExistence type="inferred from homology"/>
<dbReference type="Gene3D" id="1.10.10.10">
    <property type="entry name" value="Winged helix-like DNA-binding domain superfamily/Winged helix DNA-binding domain"/>
    <property type="match status" value="1"/>
</dbReference>
<evidence type="ECO:0000259" key="5">
    <source>
        <dbReference type="Pfam" id="PF04198"/>
    </source>
</evidence>
<keyword evidence="7" id="KW-1185">Reference proteome</keyword>
<comment type="caution">
    <text evidence="6">The sequence shown here is derived from an EMBL/GenBank/DDBJ whole genome shotgun (WGS) entry which is preliminary data.</text>
</comment>
<evidence type="ECO:0000313" key="7">
    <source>
        <dbReference type="Proteomes" id="UP001597156"/>
    </source>
</evidence>
<dbReference type="PANTHER" id="PTHR34294:SF1">
    <property type="entry name" value="TRANSCRIPTIONAL REGULATOR LSRR"/>
    <property type="match status" value="1"/>
</dbReference>
<evidence type="ECO:0000256" key="3">
    <source>
        <dbReference type="ARBA" id="ARBA00023125"/>
    </source>
</evidence>
<dbReference type="RefSeq" id="WP_121978172.1">
    <property type="nucleotide sequence ID" value="NZ_JBHTLH010000019.1"/>
</dbReference>
<dbReference type="InterPro" id="IPR007324">
    <property type="entry name" value="Sugar-bd_dom_put"/>
</dbReference>
<dbReference type="InterPro" id="IPR037171">
    <property type="entry name" value="NagB/RpiA_transferase-like"/>
</dbReference>
<keyword evidence="3" id="KW-0238">DNA-binding</keyword>
<comment type="similarity">
    <text evidence="1">Belongs to the SorC transcriptional regulatory family.</text>
</comment>
<sequence>MDVKHQELLANIAQDHYLSKLSITELSDKYKLSRYLITKSLDEALASGLVKITVNTPITRNFELEVLFKKLFNIRNAFIIKNSDTPNDNNENIIEYAAEEIQSLIRQSRVVGLTWGDTVLSIIGHFQAELKEDVVFTQFVGDNMKYNSLSGATPIVEKAAAKFGSPYLTMPGPLYILNDAARNSLKQEPALFPAFNTASKMDLLFTGVGTLSSVDTIPVWKQHRAEIFENVDPDQVAGMLYGRPYDIEGNLLTSGKDKTFGISMDNVMTTIHRIGIIKSKFKARALLGALRGNLLTEFVTNEAVANRVLQEMNAGSQSVK</sequence>
<dbReference type="Pfam" id="PF04198">
    <property type="entry name" value="Sugar-bind"/>
    <property type="match status" value="1"/>
</dbReference>
<accession>A0ABW3PE80</accession>
<organism evidence="6 7">
    <name type="scientific">Lentilactobacillus raoultii</name>
    <dbReference type="NCBI Taxonomy" id="1987503"/>
    <lineage>
        <taxon>Bacteria</taxon>
        <taxon>Bacillati</taxon>
        <taxon>Bacillota</taxon>
        <taxon>Bacilli</taxon>
        <taxon>Lactobacillales</taxon>
        <taxon>Lactobacillaceae</taxon>
        <taxon>Lentilactobacillus</taxon>
    </lineage>
</organism>
<dbReference type="SUPFAM" id="SSF100950">
    <property type="entry name" value="NagB/RpiA/CoA transferase-like"/>
    <property type="match status" value="1"/>
</dbReference>